<feature type="region of interest" description="Disordered" evidence="1">
    <location>
        <begin position="1"/>
        <end position="27"/>
    </location>
</feature>
<dbReference type="Gene3D" id="3.30.710.10">
    <property type="entry name" value="Potassium Channel Kv1.1, Chain A"/>
    <property type="match status" value="1"/>
</dbReference>
<dbReference type="InterPro" id="IPR011333">
    <property type="entry name" value="SKP1/BTB/POZ_sf"/>
</dbReference>
<evidence type="ECO:0000256" key="1">
    <source>
        <dbReference type="SAM" id="MobiDB-lite"/>
    </source>
</evidence>
<dbReference type="AlphaFoldDB" id="A0AAD7C164"/>
<dbReference type="Pfam" id="PF00651">
    <property type="entry name" value="BTB"/>
    <property type="match status" value="1"/>
</dbReference>
<dbReference type="EMBL" id="JARKIF010000006">
    <property type="protein sequence ID" value="KAJ7636243.1"/>
    <property type="molecule type" value="Genomic_DNA"/>
</dbReference>
<evidence type="ECO:0000313" key="4">
    <source>
        <dbReference type="Proteomes" id="UP001221142"/>
    </source>
</evidence>
<sequence>MDGPTLAPCAHRTTMSDSIPPPDFPPDAPAFELTHPFDKVAGADAILRSSDGVDFCVHRAILSLASPVFETMFRLPQPQPQDSNSGPIDLPVVDVSERSVALERALRFFYPGTHPDSKTLEELGEAIDVLMKYDVQCQVPALKHRLEHYHASSPLRVYAIAIRHGWKDAAVAAARESLKQPLRSFGDLPKELDAITGSAYHHLLQYHLTCGEVARSITASPTWFACPVNIFNYCGCPKAPVHVTFANNQAVIVSAWFHKYLTDTGDILNRCPGLSVTQAASFHAAMIHPSKCGHCQLFDFLGFATVLLPAQIQVELDKVELKF</sequence>
<accession>A0AAD7C164</accession>
<dbReference type="SMART" id="SM00225">
    <property type="entry name" value="BTB"/>
    <property type="match status" value="1"/>
</dbReference>
<evidence type="ECO:0000259" key="2">
    <source>
        <dbReference type="PROSITE" id="PS50097"/>
    </source>
</evidence>
<gene>
    <name evidence="3" type="ORF">FB45DRAFT_906194</name>
</gene>
<keyword evidence="4" id="KW-1185">Reference proteome</keyword>
<organism evidence="3 4">
    <name type="scientific">Roridomyces roridus</name>
    <dbReference type="NCBI Taxonomy" id="1738132"/>
    <lineage>
        <taxon>Eukaryota</taxon>
        <taxon>Fungi</taxon>
        <taxon>Dikarya</taxon>
        <taxon>Basidiomycota</taxon>
        <taxon>Agaricomycotina</taxon>
        <taxon>Agaricomycetes</taxon>
        <taxon>Agaricomycetidae</taxon>
        <taxon>Agaricales</taxon>
        <taxon>Marasmiineae</taxon>
        <taxon>Mycenaceae</taxon>
        <taxon>Roridomyces</taxon>
    </lineage>
</organism>
<feature type="domain" description="BTB" evidence="2">
    <location>
        <begin position="43"/>
        <end position="112"/>
    </location>
</feature>
<proteinExistence type="predicted"/>
<evidence type="ECO:0000313" key="3">
    <source>
        <dbReference type="EMBL" id="KAJ7636243.1"/>
    </source>
</evidence>
<protein>
    <recommendedName>
        <fullName evidence="2">BTB domain-containing protein</fullName>
    </recommendedName>
</protein>
<reference evidence="3" key="1">
    <citation type="submission" date="2023-03" db="EMBL/GenBank/DDBJ databases">
        <title>Massive genome expansion in bonnet fungi (Mycena s.s.) driven by repeated elements and novel gene families across ecological guilds.</title>
        <authorList>
            <consortium name="Lawrence Berkeley National Laboratory"/>
            <person name="Harder C.B."/>
            <person name="Miyauchi S."/>
            <person name="Viragh M."/>
            <person name="Kuo A."/>
            <person name="Thoen E."/>
            <person name="Andreopoulos B."/>
            <person name="Lu D."/>
            <person name="Skrede I."/>
            <person name="Drula E."/>
            <person name="Henrissat B."/>
            <person name="Morin E."/>
            <person name="Kohler A."/>
            <person name="Barry K."/>
            <person name="LaButti K."/>
            <person name="Morin E."/>
            <person name="Salamov A."/>
            <person name="Lipzen A."/>
            <person name="Mereny Z."/>
            <person name="Hegedus B."/>
            <person name="Baldrian P."/>
            <person name="Stursova M."/>
            <person name="Weitz H."/>
            <person name="Taylor A."/>
            <person name="Grigoriev I.V."/>
            <person name="Nagy L.G."/>
            <person name="Martin F."/>
            <person name="Kauserud H."/>
        </authorList>
    </citation>
    <scope>NUCLEOTIDE SEQUENCE</scope>
    <source>
        <strain evidence="3">9284</strain>
    </source>
</reference>
<name>A0AAD7C164_9AGAR</name>
<comment type="caution">
    <text evidence="3">The sequence shown here is derived from an EMBL/GenBank/DDBJ whole genome shotgun (WGS) entry which is preliminary data.</text>
</comment>
<dbReference type="SUPFAM" id="SSF54695">
    <property type="entry name" value="POZ domain"/>
    <property type="match status" value="1"/>
</dbReference>
<dbReference type="InterPro" id="IPR000210">
    <property type="entry name" value="BTB/POZ_dom"/>
</dbReference>
<dbReference type="PROSITE" id="PS50097">
    <property type="entry name" value="BTB"/>
    <property type="match status" value="1"/>
</dbReference>
<dbReference type="Proteomes" id="UP001221142">
    <property type="component" value="Unassembled WGS sequence"/>
</dbReference>
<dbReference type="CDD" id="cd18186">
    <property type="entry name" value="BTB_POZ_ZBTB_KLHL-like"/>
    <property type="match status" value="1"/>
</dbReference>